<keyword evidence="2" id="KW-1185">Reference proteome</keyword>
<evidence type="ECO:0000313" key="1">
    <source>
        <dbReference type="EMBL" id="KAI5650232.1"/>
    </source>
</evidence>
<dbReference type="EMBL" id="CM044708">
    <property type="protein sequence ID" value="KAI5650232.1"/>
    <property type="molecule type" value="Genomic_DNA"/>
</dbReference>
<protein>
    <submittedName>
        <fullName evidence="1">Uncharacterized protein</fullName>
    </submittedName>
</protein>
<sequence>MILPLSSIFGLVGGLKVPLGASSFFGHGLNFWSWNFFKMSRHASSSKTASSTTIRRWMKFFIKIWRLVELGCPRAIEWSIAPWDSSIETTMRTNLPLLIRELVTSLLISLISSLRDCNSCIMSLKGSSCWELLDYSPKGVGA</sequence>
<dbReference type="Proteomes" id="UP001060085">
    <property type="component" value="Linkage Group LG08"/>
</dbReference>
<comment type="caution">
    <text evidence="1">The sequence shown here is derived from an EMBL/GenBank/DDBJ whole genome shotgun (WGS) entry which is preliminary data.</text>
</comment>
<reference evidence="2" key="1">
    <citation type="journal article" date="2023" name="Nat. Plants">
        <title>Single-cell RNA sequencing provides a high-resolution roadmap for understanding the multicellular compartmentation of specialized metabolism.</title>
        <authorList>
            <person name="Sun S."/>
            <person name="Shen X."/>
            <person name="Li Y."/>
            <person name="Li Y."/>
            <person name="Wang S."/>
            <person name="Li R."/>
            <person name="Zhang H."/>
            <person name="Shen G."/>
            <person name="Guo B."/>
            <person name="Wei J."/>
            <person name="Xu J."/>
            <person name="St-Pierre B."/>
            <person name="Chen S."/>
            <person name="Sun C."/>
        </authorList>
    </citation>
    <scope>NUCLEOTIDE SEQUENCE [LARGE SCALE GENOMIC DNA]</scope>
</reference>
<organism evidence="1 2">
    <name type="scientific">Catharanthus roseus</name>
    <name type="common">Madagascar periwinkle</name>
    <name type="synonym">Vinca rosea</name>
    <dbReference type="NCBI Taxonomy" id="4058"/>
    <lineage>
        <taxon>Eukaryota</taxon>
        <taxon>Viridiplantae</taxon>
        <taxon>Streptophyta</taxon>
        <taxon>Embryophyta</taxon>
        <taxon>Tracheophyta</taxon>
        <taxon>Spermatophyta</taxon>
        <taxon>Magnoliopsida</taxon>
        <taxon>eudicotyledons</taxon>
        <taxon>Gunneridae</taxon>
        <taxon>Pentapetalae</taxon>
        <taxon>asterids</taxon>
        <taxon>lamiids</taxon>
        <taxon>Gentianales</taxon>
        <taxon>Apocynaceae</taxon>
        <taxon>Rauvolfioideae</taxon>
        <taxon>Vinceae</taxon>
        <taxon>Catharanthinae</taxon>
        <taxon>Catharanthus</taxon>
    </lineage>
</organism>
<accession>A0ACB9ZTF3</accession>
<name>A0ACB9ZTF3_CATRO</name>
<evidence type="ECO:0000313" key="2">
    <source>
        <dbReference type="Proteomes" id="UP001060085"/>
    </source>
</evidence>
<proteinExistence type="predicted"/>
<gene>
    <name evidence="1" type="ORF">M9H77_36237</name>
</gene>